<dbReference type="Pfam" id="PF00071">
    <property type="entry name" value="Ras"/>
    <property type="match status" value="1"/>
</dbReference>
<keyword evidence="4" id="KW-1185">Reference proteome</keyword>
<accession>A0AAD1XV57</accession>
<evidence type="ECO:0000256" key="1">
    <source>
        <dbReference type="ARBA" id="ARBA00022741"/>
    </source>
</evidence>
<evidence type="ECO:0000313" key="4">
    <source>
        <dbReference type="Proteomes" id="UP001295684"/>
    </source>
</evidence>
<keyword evidence="1" id="KW-0547">Nucleotide-binding</keyword>
<comment type="caution">
    <text evidence="3">The sequence shown here is derived from an EMBL/GenBank/DDBJ whole genome shotgun (WGS) entry which is preliminary data.</text>
</comment>
<dbReference type="EMBL" id="CAMPGE010021337">
    <property type="protein sequence ID" value="CAI2379488.1"/>
    <property type="molecule type" value="Genomic_DNA"/>
</dbReference>
<dbReference type="InterPro" id="IPR050227">
    <property type="entry name" value="Rab"/>
</dbReference>
<gene>
    <name evidence="3" type="ORF">ECRASSUSDP1_LOCUS20898</name>
</gene>
<dbReference type="GO" id="GO:0003924">
    <property type="term" value="F:GTPase activity"/>
    <property type="evidence" value="ECO:0007669"/>
    <property type="project" value="InterPro"/>
</dbReference>
<dbReference type="Proteomes" id="UP001295684">
    <property type="component" value="Unassembled WGS sequence"/>
</dbReference>
<reference evidence="3" key="1">
    <citation type="submission" date="2023-07" db="EMBL/GenBank/DDBJ databases">
        <authorList>
            <consortium name="AG Swart"/>
            <person name="Singh M."/>
            <person name="Singh A."/>
            <person name="Seah K."/>
            <person name="Emmerich C."/>
        </authorList>
    </citation>
    <scope>NUCLEOTIDE SEQUENCE</scope>
    <source>
        <strain evidence="3">DP1</strain>
    </source>
</reference>
<dbReference type="CDD" id="cd00154">
    <property type="entry name" value="Rab"/>
    <property type="match status" value="1"/>
</dbReference>
<dbReference type="SUPFAM" id="SSF52540">
    <property type="entry name" value="P-loop containing nucleoside triphosphate hydrolases"/>
    <property type="match status" value="1"/>
</dbReference>
<name>A0AAD1XV57_EUPCR</name>
<dbReference type="AlphaFoldDB" id="A0AAD1XV57"/>
<dbReference type="PROSITE" id="PS51421">
    <property type="entry name" value="RAS"/>
    <property type="match status" value="1"/>
</dbReference>
<dbReference type="GO" id="GO:0005525">
    <property type="term" value="F:GTP binding"/>
    <property type="evidence" value="ECO:0007669"/>
    <property type="project" value="UniProtKB-KW"/>
</dbReference>
<proteinExistence type="predicted"/>
<dbReference type="SMART" id="SM00173">
    <property type="entry name" value="RAS"/>
    <property type="match status" value="1"/>
</dbReference>
<dbReference type="InterPro" id="IPR005225">
    <property type="entry name" value="Small_GTP-bd"/>
</dbReference>
<dbReference type="Gene3D" id="3.40.50.300">
    <property type="entry name" value="P-loop containing nucleotide triphosphate hydrolases"/>
    <property type="match status" value="1"/>
</dbReference>
<protein>
    <submittedName>
        <fullName evidence="3">Uncharacterized protein</fullName>
    </submittedName>
</protein>
<dbReference type="NCBIfam" id="TIGR00231">
    <property type="entry name" value="small_GTP"/>
    <property type="match status" value="1"/>
</dbReference>
<dbReference type="PANTHER" id="PTHR47977">
    <property type="entry name" value="RAS-RELATED PROTEIN RAB"/>
    <property type="match status" value="1"/>
</dbReference>
<sequence length="210" mass="24242">MDSLFKTCCLKTIIVGNCGVGKTNLQERIAYGRLAKVLIFRMVPLAYKLYPHNTLGCDFNHFNYEIQSEDLIKDDSKYANLKLPETIKIKSQLWDTAGQERFRPLMKSYYRGASFAFIVYAINDRDSFEDVEYWVNVLEKFTVCNTIVLIGNKIDLEDQRMVSYDEGKELADEYGFDFVETSVLEDIGTAELMPSILIKTLKNHLDSYMC</sequence>
<dbReference type="SMART" id="SM00175">
    <property type="entry name" value="RAB"/>
    <property type="match status" value="1"/>
</dbReference>
<dbReference type="InterPro" id="IPR027417">
    <property type="entry name" value="P-loop_NTPase"/>
</dbReference>
<keyword evidence="2" id="KW-0342">GTP-binding</keyword>
<organism evidence="3 4">
    <name type="scientific">Euplotes crassus</name>
    <dbReference type="NCBI Taxonomy" id="5936"/>
    <lineage>
        <taxon>Eukaryota</taxon>
        <taxon>Sar</taxon>
        <taxon>Alveolata</taxon>
        <taxon>Ciliophora</taxon>
        <taxon>Intramacronucleata</taxon>
        <taxon>Spirotrichea</taxon>
        <taxon>Hypotrichia</taxon>
        <taxon>Euplotida</taxon>
        <taxon>Euplotidae</taxon>
        <taxon>Moneuplotes</taxon>
    </lineage>
</organism>
<dbReference type="InterPro" id="IPR001806">
    <property type="entry name" value="Small_GTPase"/>
</dbReference>
<dbReference type="SMART" id="SM00174">
    <property type="entry name" value="RHO"/>
    <property type="match status" value="1"/>
</dbReference>
<evidence type="ECO:0000313" key="3">
    <source>
        <dbReference type="EMBL" id="CAI2379488.1"/>
    </source>
</evidence>
<dbReference type="PROSITE" id="PS51419">
    <property type="entry name" value="RAB"/>
    <property type="match status" value="1"/>
</dbReference>
<dbReference type="PRINTS" id="PR00449">
    <property type="entry name" value="RASTRNSFRMNG"/>
</dbReference>
<evidence type="ECO:0000256" key="2">
    <source>
        <dbReference type="ARBA" id="ARBA00023134"/>
    </source>
</evidence>
<dbReference type="FunFam" id="3.40.50.300:FF:001447">
    <property type="entry name" value="Ras-related protein Rab-1B"/>
    <property type="match status" value="1"/>
</dbReference>